<sequence>MGRVRTASANAGEEPGLIVARLSRVRLARVRAQVPVLENRRYAVVPLPDAKR</sequence>
<protein>
    <submittedName>
        <fullName evidence="1">Uncharacterized protein</fullName>
    </submittedName>
</protein>
<comment type="caution">
    <text evidence="1">The sequence shown here is derived from an EMBL/GenBank/DDBJ whole genome shotgun (WGS) entry which is preliminary data.</text>
</comment>
<dbReference type="Proteomes" id="UP001595778">
    <property type="component" value="Unassembled WGS sequence"/>
</dbReference>
<dbReference type="RefSeq" id="WP_376976573.1">
    <property type="nucleotide sequence ID" value="NZ_JBHSDQ010000001.1"/>
</dbReference>
<evidence type="ECO:0000313" key="1">
    <source>
        <dbReference type="EMBL" id="MFC4395326.1"/>
    </source>
</evidence>
<dbReference type="EMBL" id="JBHSDQ010000001">
    <property type="protein sequence ID" value="MFC4395326.1"/>
    <property type="molecule type" value="Genomic_DNA"/>
</dbReference>
<reference evidence="2" key="1">
    <citation type="journal article" date="2019" name="Int. J. Syst. Evol. Microbiol.">
        <title>The Global Catalogue of Microorganisms (GCM) 10K type strain sequencing project: providing services to taxonomists for standard genome sequencing and annotation.</title>
        <authorList>
            <consortium name="The Broad Institute Genomics Platform"/>
            <consortium name="The Broad Institute Genome Sequencing Center for Infectious Disease"/>
            <person name="Wu L."/>
            <person name="Ma J."/>
        </authorList>
    </citation>
    <scope>NUCLEOTIDE SEQUENCE [LARGE SCALE GENOMIC DNA]</scope>
    <source>
        <strain evidence="2">PJ61</strain>
    </source>
</reference>
<name>A0ABV8WHI1_9MICC</name>
<organism evidence="1 2">
    <name type="scientific">Arthrobacter sedimenti</name>
    <dbReference type="NCBI Taxonomy" id="2694931"/>
    <lineage>
        <taxon>Bacteria</taxon>
        <taxon>Bacillati</taxon>
        <taxon>Actinomycetota</taxon>
        <taxon>Actinomycetes</taxon>
        <taxon>Micrococcales</taxon>
        <taxon>Micrococcaceae</taxon>
        <taxon>Arthrobacter</taxon>
    </lineage>
</organism>
<gene>
    <name evidence="1" type="ORF">ACFO0G_04420</name>
</gene>
<evidence type="ECO:0000313" key="2">
    <source>
        <dbReference type="Proteomes" id="UP001595778"/>
    </source>
</evidence>
<accession>A0ABV8WHI1</accession>
<proteinExistence type="predicted"/>
<keyword evidence="2" id="KW-1185">Reference proteome</keyword>